<evidence type="ECO:0000256" key="2">
    <source>
        <dbReference type="ARBA" id="ARBA00012438"/>
    </source>
</evidence>
<feature type="domain" description="Response regulatory" evidence="7">
    <location>
        <begin position="352"/>
        <end position="472"/>
    </location>
</feature>
<dbReference type="InterPro" id="IPR003594">
    <property type="entry name" value="HATPase_dom"/>
</dbReference>
<proteinExistence type="predicted"/>
<evidence type="ECO:0000259" key="7">
    <source>
        <dbReference type="PROSITE" id="PS50110"/>
    </source>
</evidence>
<dbReference type="PROSITE" id="PS50110">
    <property type="entry name" value="RESPONSE_REGULATORY"/>
    <property type="match status" value="2"/>
</dbReference>
<keyword evidence="3 5" id="KW-0597">Phosphoprotein</keyword>
<dbReference type="PRINTS" id="PR00344">
    <property type="entry name" value="BCTRLSENSOR"/>
</dbReference>
<keyword evidence="8" id="KW-0418">Kinase</keyword>
<keyword evidence="8" id="KW-0808">Transferase</keyword>
<evidence type="ECO:0000259" key="6">
    <source>
        <dbReference type="PROSITE" id="PS50109"/>
    </source>
</evidence>
<feature type="domain" description="Response regulatory" evidence="7">
    <location>
        <begin position="203"/>
        <end position="324"/>
    </location>
</feature>
<comment type="caution">
    <text evidence="8">The sequence shown here is derived from an EMBL/GenBank/DDBJ whole genome shotgun (WGS) entry which is preliminary data.</text>
</comment>
<dbReference type="SMART" id="SM00387">
    <property type="entry name" value="HATPase_c"/>
    <property type="match status" value="1"/>
</dbReference>
<dbReference type="InterPro" id="IPR004358">
    <property type="entry name" value="Sig_transdc_His_kin-like_C"/>
</dbReference>
<reference evidence="9" key="1">
    <citation type="submission" date="2012-11" db="EMBL/GenBank/DDBJ databases">
        <authorList>
            <person name="Lucero-Rivera Y.E."/>
            <person name="Tovar-Ramirez D."/>
        </authorList>
    </citation>
    <scope>NUCLEOTIDE SEQUENCE [LARGE SCALE GENOMIC DNA]</scope>
    <source>
        <strain evidence="9">Araruama</strain>
    </source>
</reference>
<evidence type="ECO:0000256" key="4">
    <source>
        <dbReference type="ARBA" id="ARBA00023012"/>
    </source>
</evidence>
<dbReference type="CDD" id="cd17546">
    <property type="entry name" value="REC_hyHK_CKI1_RcsC-like"/>
    <property type="match status" value="2"/>
</dbReference>
<dbReference type="PROSITE" id="PS50109">
    <property type="entry name" value="HIS_KIN"/>
    <property type="match status" value="1"/>
</dbReference>
<dbReference type="Pfam" id="PF00072">
    <property type="entry name" value="Response_reg"/>
    <property type="match status" value="2"/>
</dbReference>
<dbReference type="Gene3D" id="3.40.50.2300">
    <property type="match status" value="2"/>
</dbReference>
<keyword evidence="4" id="KW-0902">Two-component regulatory system</keyword>
<dbReference type="CDD" id="cd16922">
    <property type="entry name" value="HATPase_EvgS-ArcB-TorS-like"/>
    <property type="match status" value="1"/>
</dbReference>
<dbReference type="InterPro" id="IPR036890">
    <property type="entry name" value="HATPase_C_sf"/>
</dbReference>
<dbReference type="Pfam" id="PF02518">
    <property type="entry name" value="HATPase_c"/>
    <property type="match status" value="1"/>
</dbReference>
<dbReference type="InterPro" id="IPR005467">
    <property type="entry name" value="His_kinase_dom"/>
</dbReference>
<dbReference type="PANTHER" id="PTHR45339">
    <property type="entry name" value="HYBRID SIGNAL TRANSDUCTION HISTIDINE KINASE J"/>
    <property type="match status" value="1"/>
</dbReference>
<dbReference type="GO" id="GO:0004673">
    <property type="term" value="F:protein histidine kinase activity"/>
    <property type="evidence" value="ECO:0007669"/>
    <property type="project" value="UniProtKB-EC"/>
</dbReference>
<dbReference type="EMBL" id="ATBP01001511">
    <property type="protein sequence ID" value="ETR67195.1"/>
    <property type="molecule type" value="Genomic_DNA"/>
</dbReference>
<evidence type="ECO:0000256" key="1">
    <source>
        <dbReference type="ARBA" id="ARBA00000085"/>
    </source>
</evidence>
<organism evidence="8 9">
    <name type="scientific">Candidatus Magnetoglobus multicellularis str. Araruama</name>
    <dbReference type="NCBI Taxonomy" id="890399"/>
    <lineage>
        <taxon>Bacteria</taxon>
        <taxon>Pseudomonadati</taxon>
        <taxon>Thermodesulfobacteriota</taxon>
        <taxon>Desulfobacteria</taxon>
        <taxon>Desulfobacterales</taxon>
        <taxon>Desulfobacteraceae</taxon>
        <taxon>Candidatus Magnetoglobus</taxon>
    </lineage>
</organism>
<gene>
    <name evidence="8" type="primary">barA</name>
    <name evidence="8" type="ORF">OMM_05266</name>
</gene>
<name>A0A1V1NXC9_9BACT</name>
<evidence type="ECO:0000313" key="8">
    <source>
        <dbReference type="EMBL" id="ETR67195.1"/>
    </source>
</evidence>
<comment type="catalytic activity">
    <reaction evidence="1">
        <text>ATP + protein L-histidine = ADP + protein N-phospho-L-histidine.</text>
        <dbReference type="EC" id="2.7.13.3"/>
    </reaction>
</comment>
<feature type="modified residue" description="4-aspartylphosphate" evidence="5">
    <location>
        <position position="256"/>
    </location>
</feature>
<dbReference type="SMART" id="SM00448">
    <property type="entry name" value="REC"/>
    <property type="match status" value="2"/>
</dbReference>
<dbReference type="InterPro" id="IPR001789">
    <property type="entry name" value="Sig_transdc_resp-reg_receiver"/>
</dbReference>
<dbReference type="SUPFAM" id="SSF55874">
    <property type="entry name" value="ATPase domain of HSP90 chaperone/DNA topoisomerase II/histidine kinase"/>
    <property type="match status" value="1"/>
</dbReference>
<dbReference type="EC" id="2.7.13.3" evidence="2"/>
<feature type="domain" description="Histidine kinase" evidence="6">
    <location>
        <begin position="1"/>
        <end position="184"/>
    </location>
</feature>
<protein>
    <recommendedName>
        <fullName evidence="2">histidine kinase</fullName>
        <ecNumber evidence="2">2.7.13.3</ecNumber>
    </recommendedName>
</protein>
<dbReference type="Gene3D" id="3.30.565.10">
    <property type="entry name" value="Histidine kinase-like ATPase, C-terminal domain"/>
    <property type="match status" value="1"/>
</dbReference>
<dbReference type="SUPFAM" id="SSF52172">
    <property type="entry name" value="CheY-like"/>
    <property type="match status" value="2"/>
</dbReference>
<dbReference type="PANTHER" id="PTHR45339:SF1">
    <property type="entry name" value="HYBRID SIGNAL TRANSDUCTION HISTIDINE KINASE J"/>
    <property type="match status" value="1"/>
</dbReference>
<dbReference type="GO" id="GO:0000160">
    <property type="term" value="P:phosphorelay signal transduction system"/>
    <property type="evidence" value="ECO:0007669"/>
    <property type="project" value="UniProtKB-KW"/>
</dbReference>
<feature type="modified residue" description="4-aspartylphosphate" evidence="5">
    <location>
        <position position="405"/>
    </location>
</feature>
<evidence type="ECO:0000313" key="9">
    <source>
        <dbReference type="Proteomes" id="UP000189670"/>
    </source>
</evidence>
<evidence type="ECO:0000256" key="3">
    <source>
        <dbReference type="ARBA" id="ARBA00022553"/>
    </source>
</evidence>
<dbReference type="FunFam" id="3.30.565.10:FF:000010">
    <property type="entry name" value="Sensor histidine kinase RcsC"/>
    <property type="match status" value="1"/>
</dbReference>
<dbReference type="AlphaFoldDB" id="A0A1V1NXC9"/>
<evidence type="ECO:0000256" key="5">
    <source>
        <dbReference type="PROSITE-ProRule" id="PRU00169"/>
    </source>
</evidence>
<sequence length="553" mass="61771">MLGIINDILDFSKIEAGKLNLEITEFNLDDVLENISSLITIKTEEKGLELLFSLDKDVPNYLLGDPLRLGQILLNLCSNAVKFTNKGQVVIKISTDKIDPKPDKKEVIVKFSVKDTGIGMTSEQVSGLFKPFTQADSSITRKFGGTGLGLTISKQLVELMGGDITVKSEPGKGTEFTFTANFVIGKKKEDRNYCFPEELKGFRTLVVDDNPAAREILTNALEDLSFNVTSVASGREAIAELENALEDDPYKLVLMDYKMPEMDGIQTTKKIKNHQALSQIPHILMVTSYSRSEILEQAQNVGIKDYLTKPVNYSVLFDSIMNVFGKSECKEKEEDNCHPEEIEGLQFIRGARILLAEDNEINQQVAVELLNIAGLHVTVVNNGKEAVDTLATCDPLAPYDLILMDLQMPVMGGYEATHYIRENLDQKDIPIIALTAHATSTERKKCLQSGMNDYVTKPIDTLEFYKSLIRLIPPAERIAPEQYPNCCENVVDIQLPKSLPGIDINAGLKRMAGNRKSYKNSLIAFFKKIRIFIIKLNLPLINQIMKKLRAYPI</sequence>
<accession>A0A1V1NXC9</accession>
<dbReference type="InterPro" id="IPR011006">
    <property type="entry name" value="CheY-like_superfamily"/>
</dbReference>
<dbReference type="Proteomes" id="UP000189670">
    <property type="component" value="Unassembled WGS sequence"/>
</dbReference>